<gene>
    <name evidence="11" type="ORF">MNB_SUP05-SYMBIONT-5-755</name>
</gene>
<dbReference type="FunFam" id="3.40.50.300:FF:000186">
    <property type="entry name" value="ATP-binding cassette sub-family B member 7, mitochondrial"/>
    <property type="match status" value="1"/>
</dbReference>
<dbReference type="InterPro" id="IPR017871">
    <property type="entry name" value="ABC_transporter-like_CS"/>
</dbReference>
<feature type="transmembrane region" description="Helical" evidence="8">
    <location>
        <begin position="296"/>
        <end position="316"/>
    </location>
</feature>
<dbReference type="GO" id="GO:0005743">
    <property type="term" value="C:mitochondrial inner membrane"/>
    <property type="evidence" value="ECO:0007669"/>
    <property type="project" value="TreeGrafter"/>
</dbReference>
<evidence type="ECO:0000256" key="8">
    <source>
        <dbReference type="SAM" id="Phobius"/>
    </source>
</evidence>
<evidence type="ECO:0000256" key="3">
    <source>
        <dbReference type="ARBA" id="ARBA00022692"/>
    </source>
</evidence>
<dbReference type="Pfam" id="PF00664">
    <property type="entry name" value="ABC_membrane"/>
    <property type="match status" value="1"/>
</dbReference>
<keyword evidence="5 11" id="KW-0067">ATP-binding</keyword>
<evidence type="ECO:0000256" key="4">
    <source>
        <dbReference type="ARBA" id="ARBA00022741"/>
    </source>
</evidence>
<keyword evidence="7 8" id="KW-0472">Membrane</keyword>
<comment type="subcellular location">
    <subcellularLocation>
        <location evidence="1">Mitochondrion membrane</location>
        <topology evidence="1">Multi-pass membrane protein</topology>
    </subcellularLocation>
</comment>
<dbReference type="SUPFAM" id="SSF90123">
    <property type="entry name" value="ABC transporter transmembrane region"/>
    <property type="match status" value="1"/>
</dbReference>
<sequence length="595" mass="66694">MMHNMTKQTKAYDFKTQDIKVLKKLAPYLLKMRGRVIWATLFLIAAKLANVAVPVALKGIVDALDQPDVLVILPLGLLFAYGALRLSSSLFNELRDAVFARVRYHAMHLVALGVFKHLHTLDLSFHLDRRIGGITRDIDRGTQSVSTLLSIFVFNIIPSFFEIAMVVGLLWVNYDVFFAGISLATVSFYIALTLAITTWRMKYRYEMNDMQSEANTNAVDSLINYETVKYFNREEFEVNRYDKTMGRWENVATKSFTSMTALNFVQSSVIAVGVTIILIMAAQGVVEQKLSLGDMIMIQALLLQLFLPLGSLGIVYRQIKHNFIDMNNLFDLLERRAKVQNLKNAPKLKMGQGKVEFKQVSFAYENKNKTLKEVSLTIEPGKKVAIVGQSGSGKSTLAKLLFRFYDVSDGEILIDGQDIKTVDKNSVQSVIGVVPQDTVMFNESIYYNIAYGKQNATKQEVEAAAKAAFIDSFIGDLPDGYDTMVGERGLKLSGGEKQRMAIARVLLKNPPILIFDEATSALDSYSEKMVQKALKELGNEHTILVIAHRLSTIVDADKIIVLDKGAIFEQGTHDELLATQGKYAQLWQMQSQKEK</sequence>
<dbReference type="PANTHER" id="PTHR24221:SF402">
    <property type="entry name" value="IRON-SULFUR CLUSTERS TRANSPORTER ABCB7, MITOCHONDRIAL"/>
    <property type="match status" value="1"/>
</dbReference>
<dbReference type="PROSITE" id="PS00211">
    <property type="entry name" value="ABC_TRANSPORTER_1"/>
    <property type="match status" value="1"/>
</dbReference>
<keyword evidence="3 8" id="KW-0812">Transmembrane</keyword>
<dbReference type="Gene3D" id="3.40.50.300">
    <property type="entry name" value="P-loop containing nucleotide triphosphate hydrolases"/>
    <property type="match status" value="1"/>
</dbReference>
<evidence type="ECO:0000256" key="2">
    <source>
        <dbReference type="ARBA" id="ARBA00022448"/>
    </source>
</evidence>
<dbReference type="InterPro" id="IPR003439">
    <property type="entry name" value="ABC_transporter-like_ATP-bd"/>
</dbReference>
<dbReference type="InterPro" id="IPR011527">
    <property type="entry name" value="ABC1_TM_dom"/>
</dbReference>
<keyword evidence="6 8" id="KW-1133">Transmembrane helix</keyword>
<evidence type="ECO:0000313" key="11">
    <source>
        <dbReference type="EMBL" id="SFV88660.1"/>
    </source>
</evidence>
<evidence type="ECO:0000256" key="6">
    <source>
        <dbReference type="ARBA" id="ARBA00022989"/>
    </source>
</evidence>
<dbReference type="InterPro" id="IPR003593">
    <property type="entry name" value="AAA+_ATPase"/>
</dbReference>
<accession>A0A1W1E3W2</accession>
<feature type="domain" description="ABC transporter" evidence="9">
    <location>
        <begin position="355"/>
        <end position="589"/>
    </location>
</feature>
<evidence type="ECO:0000256" key="1">
    <source>
        <dbReference type="ARBA" id="ARBA00004225"/>
    </source>
</evidence>
<evidence type="ECO:0000259" key="10">
    <source>
        <dbReference type="PROSITE" id="PS50929"/>
    </source>
</evidence>
<dbReference type="GO" id="GO:0140359">
    <property type="term" value="F:ABC-type transporter activity"/>
    <property type="evidence" value="ECO:0007669"/>
    <property type="project" value="InterPro"/>
</dbReference>
<dbReference type="CDD" id="cd18582">
    <property type="entry name" value="ABC_6TM_ATM1_ABCB7"/>
    <property type="match status" value="1"/>
</dbReference>
<protein>
    <submittedName>
        <fullName evidence="11">Lipid A export ATP-binding/permease protein MsbA</fullName>
    </submittedName>
</protein>
<dbReference type="Pfam" id="PF00005">
    <property type="entry name" value="ABC_tran"/>
    <property type="match status" value="1"/>
</dbReference>
<dbReference type="PANTHER" id="PTHR24221">
    <property type="entry name" value="ATP-BINDING CASSETTE SUB-FAMILY B"/>
    <property type="match status" value="1"/>
</dbReference>
<dbReference type="AlphaFoldDB" id="A0A1W1E3W2"/>
<dbReference type="EMBL" id="FPHZ01000169">
    <property type="protein sequence ID" value="SFV88660.1"/>
    <property type="molecule type" value="Genomic_DNA"/>
</dbReference>
<evidence type="ECO:0000256" key="7">
    <source>
        <dbReference type="ARBA" id="ARBA00023136"/>
    </source>
</evidence>
<feature type="transmembrane region" description="Helical" evidence="8">
    <location>
        <begin position="36"/>
        <end position="57"/>
    </location>
</feature>
<dbReference type="InterPro" id="IPR039421">
    <property type="entry name" value="Type_1_exporter"/>
</dbReference>
<name>A0A1W1E3W2_9ZZZZ</name>
<proteinExistence type="predicted"/>
<dbReference type="InterPro" id="IPR036640">
    <property type="entry name" value="ABC1_TM_sf"/>
</dbReference>
<feature type="domain" description="ABC transmembrane type-1" evidence="10">
    <location>
        <begin position="37"/>
        <end position="321"/>
    </location>
</feature>
<feature type="transmembrane region" description="Helical" evidence="8">
    <location>
        <begin position="148"/>
        <end position="171"/>
    </location>
</feature>
<dbReference type="Gene3D" id="1.20.1560.10">
    <property type="entry name" value="ABC transporter type 1, transmembrane domain"/>
    <property type="match status" value="1"/>
</dbReference>
<dbReference type="InterPro" id="IPR027417">
    <property type="entry name" value="P-loop_NTPase"/>
</dbReference>
<keyword evidence="2" id="KW-0813">Transport</keyword>
<dbReference type="PROSITE" id="PS50893">
    <property type="entry name" value="ABC_TRANSPORTER_2"/>
    <property type="match status" value="1"/>
</dbReference>
<organism evidence="11">
    <name type="scientific">hydrothermal vent metagenome</name>
    <dbReference type="NCBI Taxonomy" id="652676"/>
    <lineage>
        <taxon>unclassified sequences</taxon>
        <taxon>metagenomes</taxon>
        <taxon>ecological metagenomes</taxon>
    </lineage>
</organism>
<evidence type="ECO:0000259" key="9">
    <source>
        <dbReference type="PROSITE" id="PS50893"/>
    </source>
</evidence>
<feature type="transmembrane region" description="Helical" evidence="8">
    <location>
        <begin position="264"/>
        <end position="284"/>
    </location>
</feature>
<feature type="transmembrane region" description="Helical" evidence="8">
    <location>
        <begin position="69"/>
        <end position="86"/>
    </location>
</feature>
<evidence type="ECO:0000256" key="5">
    <source>
        <dbReference type="ARBA" id="ARBA00022840"/>
    </source>
</evidence>
<reference evidence="11" key="1">
    <citation type="submission" date="2016-10" db="EMBL/GenBank/DDBJ databases">
        <authorList>
            <person name="de Groot N.N."/>
        </authorList>
    </citation>
    <scope>NUCLEOTIDE SEQUENCE</scope>
</reference>
<dbReference type="GO" id="GO:0016887">
    <property type="term" value="F:ATP hydrolysis activity"/>
    <property type="evidence" value="ECO:0007669"/>
    <property type="project" value="InterPro"/>
</dbReference>
<dbReference type="SUPFAM" id="SSF52540">
    <property type="entry name" value="P-loop containing nucleoside triphosphate hydrolases"/>
    <property type="match status" value="1"/>
</dbReference>
<dbReference type="GO" id="GO:0005524">
    <property type="term" value="F:ATP binding"/>
    <property type="evidence" value="ECO:0007669"/>
    <property type="project" value="UniProtKB-KW"/>
</dbReference>
<dbReference type="PROSITE" id="PS50929">
    <property type="entry name" value="ABC_TM1F"/>
    <property type="match status" value="1"/>
</dbReference>
<dbReference type="SMART" id="SM00382">
    <property type="entry name" value="AAA"/>
    <property type="match status" value="1"/>
</dbReference>
<dbReference type="GO" id="GO:0006879">
    <property type="term" value="P:intracellular iron ion homeostasis"/>
    <property type="evidence" value="ECO:0007669"/>
    <property type="project" value="TreeGrafter"/>
</dbReference>
<keyword evidence="4" id="KW-0547">Nucleotide-binding</keyword>
<feature type="transmembrane region" description="Helical" evidence="8">
    <location>
        <begin position="177"/>
        <end position="199"/>
    </location>
</feature>